<protein>
    <recommendedName>
        <fullName evidence="2">CAAX prenyl protease 2/Lysostaphin resistance protein A-like domain-containing protein</fullName>
    </recommendedName>
</protein>
<gene>
    <name evidence="3" type="ORF">SAMN05216186_12323</name>
</gene>
<feature type="transmembrane region" description="Helical" evidence="1">
    <location>
        <begin position="48"/>
        <end position="67"/>
    </location>
</feature>
<evidence type="ECO:0000256" key="1">
    <source>
        <dbReference type="SAM" id="Phobius"/>
    </source>
</evidence>
<keyword evidence="1" id="KW-1133">Transmembrane helix</keyword>
<feature type="domain" description="CAAX prenyl protease 2/Lysostaphin resistance protein A-like" evidence="2">
    <location>
        <begin position="151"/>
        <end position="239"/>
    </location>
</feature>
<proteinExistence type="predicted"/>
<feature type="transmembrane region" description="Helical" evidence="1">
    <location>
        <begin position="182"/>
        <end position="200"/>
    </location>
</feature>
<dbReference type="GO" id="GO:0080120">
    <property type="term" value="P:CAAX-box protein maturation"/>
    <property type="evidence" value="ECO:0007669"/>
    <property type="project" value="UniProtKB-ARBA"/>
</dbReference>
<feature type="transmembrane region" description="Helical" evidence="1">
    <location>
        <begin position="87"/>
        <end position="107"/>
    </location>
</feature>
<dbReference type="RefSeq" id="WP_084339186.1">
    <property type="nucleotide sequence ID" value="NZ_FNFD01000023.1"/>
</dbReference>
<feature type="transmembrane region" description="Helical" evidence="1">
    <location>
        <begin position="231"/>
        <end position="249"/>
    </location>
</feature>
<accession>A0A1G9KSF4</accession>
<feature type="transmembrane region" description="Helical" evidence="1">
    <location>
        <begin position="153"/>
        <end position="170"/>
    </location>
</feature>
<name>A0A1G9KSF4_9PSED</name>
<sequence>MPVHLRFLLPLAVLASGFPLGFIAPQGVAIGILFIALVLVGERYLPRPIWWSLSLSASVALAAHLLPGFSPWPLTAPRPFSPDAPPYAVRLGWDKLLVGLTLLAWWLGQPKPHSGNLRLGYGAMTTTLLAVPLLALALGLVSWQPKWPDELPVWLAVNLGVTVLTEELLFRAWLQRSLIARFGEWPGLLLGGVLFGAVHLPFSPPFALVAGVAGLGYGLAFHATGRLSVTVLLHGAVNLSHLLLLSYPLRLA</sequence>
<dbReference type="AlphaFoldDB" id="A0A1G9KSF4"/>
<keyword evidence="1" id="KW-0472">Membrane</keyword>
<evidence type="ECO:0000313" key="4">
    <source>
        <dbReference type="Proteomes" id="UP000198706"/>
    </source>
</evidence>
<evidence type="ECO:0000259" key="2">
    <source>
        <dbReference type="Pfam" id="PF02517"/>
    </source>
</evidence>
<reference evidence="3 4" key="1">
    <citation type="submission" date="2016-10" db="EMBL/GenBank/DDBJ databases">
        <authorList>
            <person name="de Groot N.N."/>
        </authorList>
    </citation>
    <scope>NUCLEOTIDE SEQUENCE [LARGE SCALE GENOMIC DNA]</scope>
    <source>
        <strain evidence="3 4">JCM 21544</strain>
    </source>
</reference>
<evidence type="ECO:0000313" key="3">
    <source>
        <dbReference type="EMBL" id="SDL52678.1"/>
    </source>
</evidence>
<dbReference type="STRING" id="137658.SAMN05216186_12323"/>
<feature type="transmembrane region" description="Helical" evidence="1">
    <location>
        <begin position="119"/>
        <end position="141"/>
    </location>
</feature>
<keyword evidence="4" id="KW-1185">Reference proteome</keyword>
<dbReference type="InterPro" id="IPR003675">
    <property type="entry name" value="Rce1/LyrA-like_dom"/>
</dbReference>
<dbReference type="EMBL" id="FNFD01000023">
    <property type="protein sequence ID" value="SDL52678.1"/>
    <property type="molecule type" value="Genomic_DNA"/>
</dbReference>
<dbReference type="GO" id="GO:0004175">
    <property type="term" value="F:endopeptidase activity"/>
    <property type="evidence" value="ECO:0007669"/>
    <property type="project" value="UniProtKB-ARBA"/>
</dbReference>
<dbReference type="Pfam" id="PF02517">
    <property type="entry name" value="Rce1-like"/>
    <property type="match status" value="1"/>
</dbReference>
<organism evidence="3 4">
    <name type="scientific">Pseudomonas indica</name>
    <dbReference type="NCBI Taxonomy" id="137658"/>
    <lineage>
        <taxon>Bacteria</taxon>
        <taxon>Pseudomonadati</taxon>
        <taxon>Pseudomonadota</taxon>
        <taxon>Gammaproteobacteria</taxon>
        <taxon>Pseudomonadales</taxon>
        <taxon>Pseudomonadaceae</taxon>
        <taxon>Pseudomonas</taxon>
    </lineage>
</organism>
<dbReference type="Proteomes" id="UP000198706">
    <property type="component" value="Unassembled WGS sequence"/>
</dbReference>
<feature type="transmembrane region" description="Helical" evidence="1">
    <location>
        <begin position="20"/>
        <end position="41"/>
    </location>
</feature>
<keyword evidence="1" id="KW-0812">Transmembrane</keyword>